<dbReference type="PROSITE" id="PS51910">
    <property type="entry name" value="GH18_2"/>
    <property type="match status" value="1"/>
</dbReference>
<keyword evidence="6" id="KW-1185">Reference proteome</keyword>
<dbReference type="PANTHER" id="PTHR46290:SF1">
    <property type="entry name" value="DI-N-ACETYLCHITOBIASE"/>
    <property type="match status" value="1"/>
</dbReference>
<keyword evidence="3" id="KW-1133">Transmembrane helix</keyword>
<dbReference type="EMBL" id="JRYR02000001">
    <property type="protein sequence ID" value="OHX64965.1"/>
    <property type="molecule type" value="Genomic_DNA"/>
</dbReference>
<dbReference type="InterPro" id="IPR001223">
    <property type="entry name" value="Glyco_hydro18_cat"/>
</dbReference>
<evidence type="ECO:0000256" key="1">
    <source>
        <dbReference type="ARBA" id="ARBA00022801"/>
    </source>
</evidence>
<dbReference type="GO" id="GO:0008061">
    <property type="term" value="F:chitin binding"/>
    <property type="evidence" value="ECO:0007669"/>
    <property type="project" value="InterPro"/>
</dbReference>
<dbReference type="Gene3D" id="3.20.20.80">
    <property type="entry name" value="Glycosidases"/>
    <property type="match status" value="1"/>
</dbReference>
<evidence type="ECO:0000313" key="5">
    <source>
        <dbReference type="EMBL" id="OHX64965.1"/>
    </source>
</evidence>
<dbReference type="InterPro" id="IPR011583">
    <property type="entry name" value="Chitinase_II/V-like_cat"/>
</dbReference>
<keyword evidence="1" id="KW-0378">Hydrolase</keyword>
<evidence type="ECO:0000259" key="4">
    <source>
        <dbReference type="PROSITE" id="PS51910"/>
    </source>
</evidence>
<feature type="domain" description="GH18" evidence="4">
    <location>
        <begin position="117"/>
        <end position="447"/>
    </location>
</feature>
<sequence length="578" mass="66643">MKIILSMKTNYLFYSILMMLCIVHSSIGQSWQELLKEELSSNDTNVVSLDSVIVNQNDENGFFLAKLDSNDLTLDTLISKDSLQLVPPLKSIHSSLAQSKKQGIYSTISKSPLPYTLNDKAYVFGWHPHWMKEAYKAYQFQLLSGISYFSYELNPLNGGYKTIHDWSTTSLIDSAKVYECEVFLSVTNFGYHNNKVFLDNKKNQQLHFFQEITRLIKERGANGVTIDFEMIPKGYDQSFSNFIIQLSTYLKTYDSNYKVNLALPVVDFNQSFEVDKWHQYVDLFFIMGYDFFGSKSEIAGPIAPLQTGDIWGSYHVEGSVLSYIAKQIPTKKIILGLPMYGRTWTTEQLTIPSKVKQFVTHQTLGQILDKHQASIIQFDPISKSNYVCLKNSDGEFEQTWFDGVESLQLKVDFIKKMKLRGVGLWALGYNNGRNEIWELIGQNFGQQEDSVVLASTPSSFISLGNFKRWSRYAFTIMQDPSRLWRNPRPLFMIMSGIIGLNVMLLLLLFRFRCVFKSKGKLNIRMLYFLVVGLSVFVFNILFQWINWRQALLFFGGLLIGGVFIYLWSYKMMVKKELP</sequence>
<accession>A0A1S1YVY0</accession>
<dbReference type="InterPro" id="IPR017853">
    <property type="entry name" value="GH"/>
</dbReference>
<dbReference type="Gene3D" id="3.10.50.10">
    <property type="match status" value="1"/>
</dbReference>
<feature type="transmembrane region" description="Helical" evidence="3">
    <location>
        <begin position="551"/>
        <end position="569"/>
    </location>
</feature>
<comment type="caution">
    <text evidence="5">The sequence shown here is derived from an EMBL/GenBank/DDBJ whole genome shotgun (WGS) entry which is preliminary data.</text>
</comment>
<dbReference type="GO" id="GO:0009313">
    <property type="term" value="P:oligosaccharide catabolic process"/>
    <property type="evidence" value="ECO:0007669"/>
    <property type="project" value="TreeGrafter"/>
</dbReference>
<dbReference type="SUPFAM" id="SSF51445">
    <property type="entry name" value="(Trans)glycosidases"/>
    <property type="match status" value="1"/>
</dbReference>
<dbReference type="Proteomes" id="UP000179797">
    <property type="component" value="Unassembled WGS sequence"/>
</dbReference>
<evidence type="ECO:0000256" key="3">
    <source>
        <dbReference type="SAM" id="Phobius"/>
    </source>
</evidence>
<reference evidence="5 6" key="1">
    <citation type="journal article" date="2012" name="Int. J. Syst. Evol. Microbiol.">
        <title>Flammeovirga pacifica sp. nov., isolated from deep-sea sediment.</title>
        <authorList>
            <person name="Xu H."/>
            <person name="Fu Y."/>
            <person name="Yang N."/>
            <person name="Ding Z."/>
            <person name="Lai Q."/>
            <person name="Zeng R."/>
        </authorList>
    </citation>
    <scope>NUCLEOTIDE SEQUENCE [LARGE SCALE GENOMIC DNA]</scope>
    <source>
        <strain evidence="6">DSM 24597 / LMG 26175 / WPAGA1</strain>
    </source>
</reference>
<keyword evidence="3" id="KW-0472">Membrane</keyword>
<feature type="transmembrane region" description="Helical" evidence="3">
    <location>
        <begin position="490"/>
        <end position="509"/>
    </location>
</feature>
<proteinExistence type="predicted"/>
<dbReference type="STRING" id="915059.NH26_00680"/>
<name>A0A1S1YVY0_FLAPC</name>
<dbReference type="InterPro" id="IPR051887">
    <property type="entry name" value="GH18_Domain-Containing"/>
</dbReference>
<feature type="transmembrane region" description="Helical" evidence="3">
    <location>
        <begin position="521"/>
        <end position="545"/>
    </location>
</feature>
<dbReference type="SMART" id="SM00636">
    <property type="entry name" value="Glyco_18"/>
    <property type="match status" value="1"/>
</dbReference>
<gene>
    <name evidence="5" type="ORF">NH26_00680</name>
</gene>
<evidence type="ECO:0000313" key="6">
    <source>
        <dbReference type="Proteomes" id="UP000179797"/>
    </source>
</evidence>
<keyword evidence="2" id="KW-0326">Glycosidase</keyword>
<evidence type="ECO:0000256" key="2">
    <source>
        <dbReference type="ARBA" id="ARBA00023295"/>
    </source>
</evidence>
<organism evidence="5 6">
    <name type="scientific">Flammeovirga pacifica</name>
    <dbReference type="NCBI Taxonomy" id="915059"/>
    <lineage>
        <taxon>Bacteria</taxon>
        <taxon>Pseudomonadati</taxon>
        <taxon>Bacteroidota</taxon>
        <taxon>Cytophagia</taxon>
        <taxon>Cytophagales</taxon>
        <taxon>Flammeovirgaceae</taxon>
        <taxon>Flammeovirga</taxon>
    </lineage>
</organism>
<keyword evidence="3" id="KW-0812">Transmembrane</keyword>
<protein>
    <recommendedName>
        <fullName evidence="4">GH18 domain-containing protein</fullName>
    </recommendedName>
</protein>
<dbReference type="AlphaFoldDB" id="A0A1S1YVY0"/>
<dbReference type="PANTHER" id="PTHR46290">
    <property type="entry name" value="DI-N-ACETYLCHITOBIASE"/>
    <property type="match status" value="1"/>
</dbReference>
<dbReference type="GO" id="GO:0016798">
    <property type="term" value="F:hydrolase activity, acting on glycosyl bonds"/>
    <property type="evidence" value="ECO:0007669"/>
    <property type="project" value="UniProtKB-KW"/>
</dbReference>
<dbReference type="InterPro" id="IPR029070">
    <property type="entry name" value="Chitinase_insertion_sf"/>
</dbReference>
<dbReference type="Pfam" id="PF00704">
    <property type="entry name" value="Glyco_hydro_18"/>
    <property type="match status" value="1"/>
</dbReference>